<keyword evidence="1" id="KW-0472">Membrane</keyword>
<keyword evidence="1" id="KW-1133">Transmembrane helix</keyword>
<protein>
    <submittedName>
        <fullName evidence="2">Uncharacterized protein</fullName>
    </submittedName>
</protein>
<reference evidence="2 3" key="1">
    <citation type="submission" date="2018-04" db="EMBL/GenBank/DDBJ databases">
        <authorList>
            <person name="Go L.Y."/>
            <person name="Mitchell J.A."/>
        </authorList>
    </citation>
    <scope>NUCLEOTIDE SEQUENCE [LARGE SCALE GENOMIC DNA]</scope>
    <source>
        <strain evidence="2">ULC066bin1</strain>
    </source>
</reference>
<organism evidence="2 3">
    <name type="scientific">Pseudanabaena frigida</name>
    <dbReference type="NCBI Taxonomy" id="945775"/>
    <lineage>
        <taxon>Bacteria</taxon>
        <taxon>Bacillati</taxon>
        <taxon>Cyanobacteriota</taxon>
        <taxon>Cyanophyceae</taxon>
        <taxon>Pseudanabaenales</taxon>
        <taxon>Pseudanabaenaceae</taxon>
        <taxon>Pseudanabaena</taxon>
    </lineage>
</organism>
<feature type="transmembrane region" description="Helical" evidence="1">
    <location>
        <begin position="12"/>
        <end position="30"/>
    </location>
</feature>
<dbReference type="Proteomes" id="UP000249467">
    <property type="component" value="Unassembled WGS sequence"/>
</dbReference>
<dbReference type="AlphaFoldDB" id="A0A2W4Y7D3"/>
<keyword evidence="1" id="KW-0812">Transmembrane</keyword>
<comment type="caution">
    <text evidence="2">The sequence shown here is derived from an EMBL/GenBank/DDBJ whole genome shotgun (WGS) entry which is preliminary data.</text>
</comment>
<reference evidence="2 3" key="2">
    <citation type="submission" date="2018-06" db="EMBL/GenBank/DDBJ databases">
        <title>Metagenomic assembly of (sub)arctic Cyanobacteria and their associated microbiome from non-axenic cultures.</title>
        <authorList>
            <person name="Baurain D."/>
        </authorList>
    </citation>
    <scope>NUCLEOTIDE SEQUENCE [LARGE SCALE GENOMIC DNA]</scope>
    <source>
        <strain evidence="2">ULC066bin1</strain>
    </source>
</reference>
<sequence>MSPDYIKAQLILLISIIAAIAFVGCIYELSYGAPDFGFPITWGILLFSLPLGIYTFVKAVSLARKSMN</sequence>
<proteinExistence type="predicted"/>
<dbReference type="EMBL" id="QBML01000005">
    <property type="protein sequence ID" value="PZO43351.1"/>
    <property type="molecule type" value="Genomic_DNA"/>
</dbReference>
<gene>
    <name evidence="2" type="ORF">DCF19_05235</name>
</gene>
<accession>A0A2W4Y7D3</accession>
<feature type="transmembrane region" description="Helical" evidence="1">
    <location>
        <begin position="36"/>
        <end position="57"/>
    </location>
</feature>
<name>A0A2W4Y7D3_9CYAN</name>
<dbReference type="PROSITE" id="PS51257">
    <property type="entry name" value="PROKAR_LIPOPROTEIN"/>
    <property type="match status" value="1"/>
</dbReference>
<evidence type="ECO:0000256" key="1">
    <source>
        <dbReference type="SAM" id="Phobius"/>
    </source>
</evidence>
<evidence type="ECO:0000313" key="3">
    <source>
        <dbReference type="Proteomes" id="UP000249467"/>
    </source>
</evidence>
<evidence type="ECO:0000313" key="2">
    <source>
        <dbReference type="EMBL" id="PZO43351.1"/>
    </source>
</evidence>